<evidence type="ECO:0000313" key="5">
    <source>
        <dbReference type="EMBL" id="TLK24144.1"/>
    </source>
</evidence>
<dbReference type="InterPro" id="IPR000073">
    <property type="entry name" value="AB_hydrolase_1"/>
</dbReference>
<evidence type="ECO:0000256" key="2">
    <source>
        <dbReference type="PIRSR" id="PIRSR000443-1"/>
    </source>
</evidence>
<dbReference type="Proteomes" id="UP000308000">
    <property type="component" value="Unassembled WGS sequence"/>
</dbReference>
<dbReference type="InterPro" id="IPR029058">
    <property type="entry name" value="AB_hydrolase_fold"/>
</dbReference>
<name>A0AAJ5F1B5_9DEIO</name>
<dbReference type="Proteomes" id="UP000536909">
    <property type="component" value="Unassembled WGS sequence"/>
</dbReference>
<feature type="domain" description="AB hydrolase-1" evidence="3">
    <location>
        <begin position="115"/>
        <end position="188"/>
    </location>
</feature>
<evidence type="ECO:0000313" key="6">
    <source>
        <dbReference type="Proteomes" id="UP000308000"/>
    </source>
</evidence>
<gene>
    <name evidence="5" type="ORF">FCS05_14880</name>
    <name evidence="4" type="ORF">HNQ10_003620</name>
</gene>
<accession>A0AAJ5F1B5</accession>
<evidence type="ECO:0000256" key="1">
    <source>
        <dbReference type="ARBA" id="ARBA00022679"/>
    </source>
</evidence>
<evidence type="ECO:0000259" key="3">
    <source>
        <dbReference type="Pfam" id="PF00561"/>
    </source>
</evidence>
<dbReference type="InterPro" id="IPR008220">
    <property type="entry name" value="HAT_MetX-like"/>
</dbReference>
<evidence type="ECO:0000313" key="7">
    <source>
        <dbReference type="Proteomes" id="UP000536909"/>
    </source>
</evidence>
<dbReference type="Gene3D" id="3.40.50.1820">
    <property type="entry name" value="alpha/beta hydrolase"/>
    <property type="match status" value="1"/>
</dbReference>
<keyword evidence="5" id="KW-0378">Hydrolase</keyword>
<dbReference type="AlphaFoldDB" id="A0AAJ5F1B5"/>
<organism evidence="5 6">
    <name type="scientific">Deinococcus metallilatus</name>
    <dbReference type="NCBI Taxonomy" id="1211322"/>
    <lineage>
        <taxon>Bacteria</taxon>
        <taxon>Thermotogati</taxon>
        <taxon>Deinococcota</taxon>
        <taxon>Deinococci</taxon>
        <taxon>Deinococcales</taxon>
        <taxon>Deinococcaceae</taxon>
        <taxon>Deinococcus</taxon>
    </lineage>
</organism>
<dbReference type="Pfam" id="PF00561">
    <property type="entry name" value="Abhydrolase_1"/>
    <property type="match status" value="1"/>
</dbReference>
<dbReference type="SUPFAM" id="SSF53474">
    <property type="entry name" value="alpha/beta-Hydrolases"/>
    <property type="match status" value="1"/>
</dbReference>
<dbReference type="EMBL" id="JACHFV010000013">
    <property type="protein sequence ID" value="MBB5296767.1"/>
    <property type="molecule type" value="Genomic_DNA"/>
</dbReference>
<feature type="active site" evidence="2">
    <location>
        <position position="291"/>
    </location>
</feature>
<protein>
    <submittedName>
        <fullName evidence="5">Alpha/beta fold hydrolase</fullName>
    </submittedName>
    <submittedName>
        <fullName evidence="4">Homoserine O-acetyltransferase</fullName>
        <ecNumber evidence="4">2.3.1.31</ecNumber>
    </submittedName>
</protein>
<keyword evidence="7" id="KW-1185">Reference proteome</keyword>
<dbReference type="GO" id="GO:0009092">
    <property type="term" value="P:homoserine metabolic process"/>
    <property type="evidence" value="ECO:0007669"/>
    <property type="project" value="TreeGrafter"/>
</dbReference>
<proteinExistence type="predicted"/>
<keyword evidence="1 4" id="KW-0808">Transferase</keyword>
<reference evidence="5 6" key="1">
    <citation type="submission" date="2019-04" db="EMBL/GenBank/DDBJ databases">
        <title>Deinococcus metalilatus MA1002 mutant No.5.</title>
        <authorList>
            <person name="Park W."/>
            <person name="Park C."/>
        </authorList>
    </citation>
    <scope>NUCLEOTIDE SEQUENCE [LARGE SCALE GENOMIC DNA]</scope>
    <source>
        <strain evidence="5 6">MA1002-m5</strain>
    </source>
</reference>
<dbReference type="EC" id="2.3.1.31" evidence="4"/>
<feature type="active site" evidence="2">
    <location>
        <position position="324"/>
    </location>
</feature>
<dbReference type="GO" id="GO:0004414">
    <property type="term" value="F:homoserine O-acetyltransferase activity"/>
    <property type="evidence" value="ECO:0007669"/>
    <property type="project" value="UniProtKB-EC"/>
</dbReference>
<dbReference type="GO" id="GO:0016787">
    <property type="term" value="F:hydrolase activity"/>
    <property type="evidence" value="ECO:0007669"/>
    <property type="project" value="UniProtKB-KW"/>
</dbReference>
<evidence type="ECO:0000313" key="4">
    <source>
        <dbReference type="EMBL" id="MBB5296767.1"/>
    </source>
</evidence>
<dbReference type="EMBL" id="VBRC01000011">
    <property type="protein sequence ID" value="TLK24144.1"/>
    <property type="molecule type" value="Genomic_DNA"/>
</dbReference>
<dbReference type="RefSeq" id="WP_129119475.1">
    <property type="nucleotide sequence ID" value="NZ_BSUI01000001.1"/>
</dbReference>
<reference evidence="4 7" key="2">
    <citation type="submission" date="2020-08" db="EMBL/GenBank/DDBJ databases">
        <title>Genomic Encyclopedia of Type Strains, Phase IV (KMG-IV): sequencing the most valuable type-strain genomes for metagenomic binning, comparative biology and taxonomic classification.</title>
        <authorList>
            <person name="Goeker M."/>
        </authorList>
    </citation>
    <scope>NUCLEOTIDE SEQUENCE [LARGE SCALE GENOMIC DNA]</scope>
    <source>
        <strain evidence="4 7">DSM 105434</strain>
    </source>
</reference>
<dbReference type="GO" id="GO:0009086">
    <property type="term" value="P:methionine biosynthetic process"/>
    <property type="evidence" value="ECO:0007669"/>
    <property type="project" value="TreeGrafter"/>
</dbReference>
<sequence length="364" mass="38402">MRQIEGVGAAPTGTAPGAFTLEVTAPLAGVPVPVRLGVQTWGQLNRARDNAVLVCHYYTGTSQAAGVGADGTPGWWAALIGPGRVVDTDRFFVVAMNTLSNVQARDPQVVTTGPDTPHPDGEGWGERFPAWDFADLHALQLALLRHLGAERWHAVIGPSFGAMQALQWAARSPDLAPRVAAVGTSPSAGPVLRGAFGPLLRDAAPRGGLAGALRLISFFGLGADGLERTFRDADFEAYLRSRMATASLAHILDIARVVETHDLCAVLPRAELFAHWRDVGLRLLTVNIRGDQFFPAAEMRAFSGASRAAGVAHTHLEYDSAHGHLGCVADTAPFAGLLRALLDDALPAVPLPPEPLQTGEASHA</sequence>
<keyword evidence="4" id="KW-0012">Acyltransferase</keyword>
<comment type="caution">
    <text evidence="5">The sequence shown here is derived from an EMBL/GenBank/DDBJ whole genome shotgun (WGS) entry which is preliminary data.</text>
</comment>
<dbReference type="PIRSF" id="PIRSF000443">
    <property type="entry name" value="Homoser_Ac_trans"/>
    <property type="match status" value="1"/>
</dbReference>
<dbReference type="PANTHER" id="PTHR32268:SF11">
    <property type="entry name" value="HOMOSERINE O-ACETYLTRANSFERASE"/>
    <property type="match status" value="1"/>
</dbReference>
<dbReference type="PANTHER" id="PTHR32268">
    <property type="entry name" value="HOMOSERINE O-ACETYLTRANSFERASE"/>
    <property type="match status" value="1"/>
</dbReference>
<feature type="active site" description="Nucleophile" evidence="2">
    <location>
        <position position="159"/>
    </location>
</feature>